<dbReference type="HOGENOM" id="CLU_651970_0_0_11"/>
<name>D3Q5S6_STANL</name>
<reference evidence="2 3" key="1">
    <citation type="journal article" date="2009" name="Stand. Genomic Sci.">
        <title>Complete genome sequence of Stackebrandtia nassauensis type strain (LLR-40K-21).</title>
        <authorList>
            <person name="Munk C."/>
            <person name="Lapidus A."/>
            <person name="Copeland A."/>
            <person name="Jando M."/>
            <person name="Mayilraj S."/>
            <person name="Glavina Del Rio T."/>
            <person name="Nolan M."/>
            <person name="Chen F."/>
            <person name="Lucas S."/>
            <person name="Tice H."/>
            <person name="Cheng J.F."/>
            <person name="Han C."/>
            <person name="Detter J.C."/>
            <person name="Bruce D."/>
            <person name="Goodwin L."/>
            <person name="Chain P."/>
            <person name="Pitluck S."/>
            <person name="Goker M."/>
            <person name="Ovchinikova G."/>
            <person name="Pati A."/>
            <person name="Ivanova N."/>
            <person name="Mavromatis K."/>
            <person name="Chen A."/>
            <person name="Palaniappan K."/>
            <person name="Land M."/>
            <person name="Hauser L."/>
            <person name="Chang Y.J."/>
            <person name="Jeffries C.D."/>
            <person name="Bristow J."/>
            <person name="Eisen J.A."/>
            <person name="Markowitz V."/>
            <person name="Hugenholtz P."/>
            <person name="Kyrpides N.C."/>
            <person name="Klenk H.P."/>
        </authorList>
    </citation>
    <scope>NUCLEOTIDE SEQUENCE [LARGE SCALE GENOMIC DNA]</scope>
    <source>
        <strain evidence="3">DSM 44728 / CIP 108903 / NRRL B-16338 / NBRC 102104 / LLR-40K-21</strain>
    </source>
</reference>
<dbReference type="RefSeq" id="WP_013015796.1">
    <property type="nucleotide sequence ID" value="NC_013947.1"/>
</dbReference>
<organism evidence="2 3">
    <name type="scientific">Stackebrandtia nassauensis (strain DSM 44728 / CIP 108903 / NRRL B-16338 / NBRC 102104 / LLR-40K-21)</name>
    <dbReference type="NCBI Taxonomy" id="446470"/>
    <lineage>
        <taxon>Bacteria</taxon>
        <taxon>Bacillati</taxon>
        <taxon>Actinomycetota</taxon>
        <taxon>Actinomycetes</taxon>
        <taxon>Glycomycetales</taxon>
        <taxon>Glycomycetaceae</taxon>
        <taxon>Stackebrandtia</taxon>
    </lineage>
</organism>
<sequence>MNDSGFWADLAENMEPADPWDLTAMSQRVQEAAAEAALAERERFIERLNGGNKSGELLNDATEKLNKDLIDRFSYPADPYDIEQIQQVPSQYEWLHGRDPSSLIHKRQVVNRVAKDLAMTVPGGIGSLQTLLTANDAFTGRVADRFADYLGDMVDVAENQGAMAAELATALGNMFNLLTAAGKDMRSITDETVTALNAIRDDEYGSSGLMGFAVAGALIGLLGSVATGGTTAAIAWSLLSGTVAVAARTTVEASISAGTVEEVLNQMFDAVAERVEEFDHREGQVVKALNADNGLADSHRPELDPDTKPANMYDGRGDLGAADTVLAADLADTHRHATTTVPKLAGQFGSASTALSTVSGTAVEPMGNASQPWETLCTKLQRYSALASNHLYDGGEVLAKAMVSFAEQDGINAKWVREPLTEHEGPDIPEAYTPPDPRPWMDRPKSDRLALVNSARPAAKAQCSRGGTGSECS</sequence>
<evidence type="ECO:0000313" key="2">
    <source>
        <dbReference type="EMBL" id="ADD40225.1"/>
    </source>
</evidence>
<dbReference type="STRING" id="446470.Snas_0510"/>
<evidence type="ECO:0000256" key="1">
    <source>
        <dbReference type="SAM" id="MobiDB-lite"/>
    </source>
</evidence>
<proteinExistence type="predicted"/>
<dbReference type="EMBL" id="CP001778">
    <property type="protein sequence ID" value="ADD40225.1"/>
    <property type="molecule type" value="Genomic_DNA"/>
</dbReference>
<gene>
    <name evidence="2" type="ordered locus">Snas_0510</name>
</gene>
<protein>
    <submittedName>
        <fullName evidence="2">Uncharacterized protein</fullName>
    </submittedName>
</protein>
<dbReference type="Proteomes" id="UP000000844">
    <property type="component" value="Chromosome"/>
</dbReference>
<dbReference type="AlphaFoldDB" id="D3Q5S6"/>
<feature type="compositionally biased region" description="Basic and acidic residues" evidence="1">
    <location>
        <begin position="439"/>
        <end position="448"/>
    </location>
</feature>
<feature type="region of interest" description="Disordered" evidence="1">
    <location>
        <begin position="421"/>
        <end position="473"/>
    </location>
</feature>
<dbReference type="KEGG" id="sna:Snas_0510"/>
<accession>D3Q5S6</accession>
<keyword evidence="3" id="KW-1185">Reference proteome</keyword>
<evidence type="ECO:0000313" key="3">
    <source>
        <dbReference type="Proteomes" id="UP000000844"/>
    </source>
</evidence>